<proteinExistence type="predicted"/>
<dbReference type="OrthoDB" id="9770043at2"/>
<gene>
    <name evidence="2" type="ORF">SAMN05216167_13927</name>
</gene>
<feature type="domain" description="Glucose/Sorbosone dehydrogenase" evidence="1">
    <location>
        <begin position="56"/>
        <end position="376"/>
    </location>
</feature>
<dbReference type="RefSeq" id="WP_093834815.1">
    <property type="nucleotide sequence ID" value="NZ_FOLQ01000039.1"/>
</dbReference>
<name>A0A1I2H9A7_9BACT</name>
<dbReference type="SUPFAM" id="SSF50952">
    <property type="entry name" value="Soluble quinoprotein glucose dehydrogenase"/>
    <property type="match status" value="1"/>
</dbReference>
<dbReference type="InterPro" id="IPR011041">
    <property type="entry name" value="Quinoprot_gluc/sorb_DH_b-prop"/>
</dbReference>
<dbReference type="STRING" id="662367.SAMN05216167_13927"/>
<dbReference type="PANTHER" id="PTHR19328:SF13">
    <property type="entry name" value="HIPL1 PROTEIN"/>
    <property type="match status" value="1"/>
</dbReference>
<dbReference type="AlphaFoldDB" id="A0A1I2H9A7"/>
<evidence type="ECO:0000313" key="2">
    <source>
        <dbReference type="EMBL" id="SFF26148.1"/>
    </source>
</evidence>
<evidence type="ECO:0000259" key="1">
    <source>
        <dbReference type="Pfam" id="PF07995"/>
    </source>
</evidence>
<dbReference type="EMBL" id="FOLQ01000039">
    <property type="protein sequence ID" value="SFF26148.1"/>
    <property type="molecule type" value="Genomic_DNA"/>
</dbReference>
<dbReference type="PANTHER" id="PTHR19328">
    <property type="entry name" value="HEDGEHOG-INTERACTING PROTEIN"/>
    <property type="match status" value="1"/>
</dbReference>
<dbReference type="Pfam" id="PF07995">
    <property type="entry name" value="GSDH"/>
    <property type="match status" value="1"/>
</dbReference>
<dbReference type="InterPro" id="IPR011042">
    <property type="entry name" value="6-blade_b-propeller_TolB-like"/>
</dbReference>
<organism evidence="2 3">
    <name type="scientific">Spirosoma endophyticum</name>
    <dbReference type="NCBI Taxonomy" id="662367"/>
    <lineage>
        <taxon>Bacteria</taxon>
        <taxon>Pseudomonadati</taxon>
        <taxon>Bacteroidota</taxon>
        <taxon>Cytophagia</taxon>
        <taxon>Cytophagales</taxon>
        <taxon>Cytophagaceae</taxon>
        <taxon>Spirosoma</taxon>
    </lineage>
</organism>
<protein>
    <submittedName>
        <fullName evidence="2">Glucose/arabinose dehydrogenase, beta-propeller fold</fullName>
    </submittedName>
</protein>
<sequence>MNRFTRSQCLLSNRLGSVLVSLCVCCLVFFDGQTVFAQTFPTNFTQVAVATGLTAPTVAMAAPDGRIFVALQSGSLRVVKNGTLLPTPFVQLNVNSSGERGLLGIAFDPAFATNQYIYLYYTVPTSGTITVHNRISRFTANGDVAVAGSETIILELNPLSSATNHNGGTIVFGPDQKLYVGVGENANSANSQNLDTYLGKVLRINPDGSAPSDNPFPTADSEAKKRVWSYGLRNPYTLTFQPTTGRLFVNDVGENTWEEINDATTGGLNFGWPSAEGTSSNAGYTNPVYAYHHGSGDGFGCAITGGAFYNPTLSRYPASFTGKYFYQDYCNNWINVLDLSGSVAVRSTFATGLPGNSLGLTLGTDGYLYYLSKSSASLYRIEYTGPDLATILYAQPSSVNGTSPVSLVVNVFELNVVPTSGPIKVYVTKDPLLTLTFDPSATSLGNRPVQNGLWQFDGVSNATAYVLTTTQTTGTSGKLSVGLSGQLTPGNTKGNLNISVVVEGSGVGEVKLTNNADAERIEYFNK</sequence>
<reference evidence="2 3" key="1">
    <citation type="submission" date="2016-10" db="EMBL/GenBank/DDBJ databases">
        <authorList>
            <person name="de Groot N.N."/>
        </authorList>
    </citation>
    <scope>NUCLEOTIDE SEQUENCE [LARGE SCALE GENOMIC DNA]</scope>
    <source>
        <strain evidence="2 3">DSM 26130</strain>
    </source>
</reference>
<keyword evidence="3" id="KW-1185">Reference proteome</keyword>
<dbReference type="Proteomes" id="UP000198598">
    <property type="component" value="Unassembled WGS sequence"/>
</dbReference>
<evidence type="ECO:0000313" key="3">
    <source>
        <dbReference type="Proteomes" id="UP000198598"/>
    </source>
</evidence>
<dbReference type="InterPro" id="IPR012938">
    <property type="entry name" value="Glc/Sorbosone_DH"/>
</dbReference>
<dbReference type="Gene3D" id="2.120.10.30">
    <property type="entry name" value="TolB, C-terminal domain"/>
    <property type="match status" value="1"/>
</dbReference>
<accession>A0A1I2H9A7</accession>